<protein>
    <submittedName>
        <fullName evidence="1">Uncharacterized protein</fullName>
    </submittedName>
</protein>
<dbReference type="Proteomes" id="UP000199706">
    <property type="component" value="Unassembled WGS sequence"/>
</dbReference>
<proteinExistence type="predicted"/>
<dbReference type="EMBL" id="FNCJ01000001">
    <property type="protein sequence ID" value="SDF77459.1"/>
    <property type="molecule type" value="Genomic_DNA"/>
</dbReference>
<organism evidence="1 2">
    <name type="scientific">Paraburkholderia phenazinium</name>
    <dbReference type="NCBI Taxonomy" id="60549"/>
    <lineage>
        <taxon>Bacteria</taxon>
        <taxon>Pseudomonadati</taxon>
        <taxon>Pseudomonadota</taxon>
        <taxon>Betaproteobacteria</taxon>
        <taxon>Burkholderiales</taxon>
        <taxon>Burkholderiaceae</taxon>
        <taxon>Paraburkholderia</taxon>
    </lineage>
</organism>
<accession>A0A1G7NVS6</accession>
<dbReference type="AlphaFoldDB" id="A0A1G7NVS6"/>
<name>A0A1G7NVS6_9BURK</name>
<evidence type="ECO:0000313" key="1">
    <source>
        <dbReference type="EMBL" id="SDF77459.1"/>
    </source>
</evidence>
<evidence type="ECO:0000313" key="2">
    <source>
        <dbReference type="Proteomes" id="UP000199706"/>
    </source>
</evidence>
<sequence length="204" mass="23129">MGKTRDNAATARPEWPAGRYTGTISCVGRTITVRLIQNGQEYREARQTLLDLAGLDPAPGTPDDDQLFALASGVERYEMEHVLGLPAGARRTMVAKHNWSADAFGSRRFLQPEWERRRLRFALGLHTPLTQDDRQVLQRVVPVSEDAGEPCAVRIADVPQPLQDELREWWRMWCLPLFDPDGCGDCIYAWDWSDWLNGQSPDLP</sequence>
<gene>
    <name evidence="1" type="ORF">SAMN05216466_10133</name>
</gene>
<reference evidence="1 2" key="1">
    <citation type="submission" date="2016-10" db="EMBL/GenBank/DDBJ databases">
        <authorList>
            <person name="de Groot N.N."/>
        </authorList>
    </citation>
    <scope>NUCLEOTIDE SEQUENCE [LARGE SCALE GENOMIC DNA]</scope>
    <source>
        <strain evidence="1 2">LMG 2247</strain>
    </source>
</reference>